<gene>
    <name evidence="5" type="ORF">IGS68_06235</name>
</gene>
<dbReference type="RefSeq" id="WP_201078175.1">
    <property type="nucleotide sequence ID" value="NZ_CP067420.1"/>
</dbReference>
<keyword evidence="2" id="KW-0270">Exopolysaccharide synthesis</keyword>
<evidence type="ECO:0000256" key="2">
    <source>
        <dbReference type="ARBA" id="ARBA00023169"/>
    </source>
</evidence>
<evidence type="ECO:0000313" key="5">
    <source>
        <dbReference type="EMBL" id="QQP90822.1"/>
    </source>
</evidence>
<organism evidence="5 6">
    <name type="scientific">Skermanella cutis</name>
    <dbReference type="NCBI Taxonomy" id="2775420"/>
    <lineage>
        <taxon>Bacteria</taxon>
        <taxon>Pseudomonadati</taxon>
        <taxon>Pseudomonadota</taxon>
        <taxon>Alphaproteobacteria</taxon>
        <taxon>Rhodospirillales</taxon>
        <taxon>Azospirillaceae</taxon>
        <taxon>Skermanella</taxon>
    </lineage>
</organism>
<reference evidence="5" key="1">
    <citation type="submission" date="2021-02" db="EMBL/GenBank/DDBJ databases">
        <title>Skermanella TT6 skin isolate.</title>
        <authorList>
            <person name="Lee K."/>
            <person name="Ganzorig M."/>
        </authorList>
    </citation>
    <scope>NUCLEOTIDE SEQUENCE</scope>
    <source>
        <strain evidence="5">TT6</strain>
    </source>
</reference>
<accession>A0ABX7B9E6</accession>
<keyword evidence="3" id="KW-1133">Transmembrane helix</keyword>
<keyword evidence="5" id="KW-0808">Transferase</keyword>
<feature type="domain" description="Bacterial sugar transferase" evidence="4">
    <location>
        <begin position="19"/>
        <end position="210"/>
    </location>
</feature>
<evidence type="ECO:0000256" key="1">
    <source>
        <dbReference type="ARBA" id="ARBA00006464"/>
    </source>
</evidence>
<keyword evidence="3" id="KW-0812">Transmembrane</keyword>
<comment type="similarity">
    <text evidence="1">Belongs to the bacterial sugar transferase family.</text>
</comment>
<proteinExistence type="inferred from homology"/>
<keyword evidence="6" id="KW-1185">Reference proteome</keyword>
<dbReference type="Proteomes" id="UP000595197">
    <property type="component" value="Chromosome"/>
</dbReference>
<dbReference type="Pfam" id="PF02397">
    <property type="entry name" value="Bac_transf"/>
    <property type="match status" value="1"/>
</dbReference>
<dbReference type="InterPro" id="IPR003362">
    <property type="entry name" value="Bact_transf"/>
</dbReference>
<keyword evidence="3" id="KW-0472">Membrane</keyword>
<dbReference type="EMBL" id="CP067420">
    <property type="protein sequence ID" value="QQP90822.1"/>
    <property type="molecule type" value="Genomic_DNA"/>
</dbReference>
<evidence type="ECO:0000313" key="6">
    <source>
        <dbReference type="Proteomes" id="UP000595197"/>
    </source>
</evidence>
<dbReference type="PANTHER" id="PTHR30576:SF10">
    <property type="entry name" value="SLL5057 PROTEIN"/>
    <property type="match status" value="1"/>
</dbReference>
<name>A0ABX7B9E6_9PROT</name>
<protein>
    <submittedName>
        <fullName evidence="5">Sugar transferase</fullName>
    </submittedName>
</protein>
<evidence type="ECO:0000259" key="4">
    <source>
        <dbReference type="Pfam" id="PF02397"/>
    </source>
</evidence>
<dbReference type="GO" id="GO:0016740">
    <property type="term" value="F:transferase activity"/>
    <property type="evidence" value="ECO:0007669"/>
    <property type="project" value="UniProtKB-KW"/>
</dbReference>
<sequence>MPATAPPAAGRSTPYGPAKRLLDIAAAAMLLGLLAPLLLLTALAVRLETAGPALFRQRRCGAGEGTFSALKFRTMHVDAEARLDRLLAADPVLRGEYLRHHKLHDDPRVTRVGRLLRRTSLDELPQLWNVLAGDMSLVGPRPYMPHELEAHPGARAAIARVKPGITGLWQVSGRHRTTFEDRIRLDLAYVEGRSFRQDMAILRRTVTVIVRADGI</sequence>
<feature type="transmembrane region" description="Helical" evidence="3">
    <location>
        <begin position="24"/>
        <end position="47"/>
    </location>
</feature>
<dbReference type="PANTHER" id="PTHR30576">
    <property type="entry name" value="COLANIC BIOSYNTHESIS UDP-GLUCOSE LIPID CARRIER TRANSFERASE"/>
    <property type="match status" value="1"/>
</dbReference>
<evidence type="ECO:0000256" key="3">
    <source>
        <dbReference type="SAM" id="Phobius"/>
    </source>
</evidence>